<feature type="chain" id="PRO_5038633016" description="Secreted protein" evidence="2">
    <location>
        <begin position="20"/>
        <end position="110"/>
    </location>
</feature>
<evidence type="ECO:0000256" key="2">
    <source>
        <dbReference type="SAM" id="SignalP"/>
    </source>
</evidence>
<organism evidence="3 4">
    <name type="scientific">Nocardia terpenica</name>
    <dbReference type="NCBI Taxonomy" id="455432"/>
    <lineage>
        <taxon>Bacteria</taxon>
        <taxon>Bacillati</taxon>
        <taxon>Actinomycetota</taxon>
        <taxon>Actinomycetes</taxon>
        <taxon>Mycobacteriales</taxon>
        <taxon>Nocardiaceae</taxon>
        <taxon>Nocardia</taxon>
    </lineage>
</organism>
<comment type="caution">
    <text evidence="3">The sequence shown here is derived from an EMBL/GenBank/DDBJ whole genome shotgun (WGS) entry which is preliminary data.</text>
</comment>
<keyword evidence="4" id="KW-1185">Reference proteome</keyword>
<dbReference type="AlphaFoldDB" id="A0A164J6J5"/>
<reference evidence="3 4" key="1">
    <citation type="submission" date="2016-04" db="EMBL/GenBank/DDBJ databases">
        <authorList>
            <person name="Evans L.H."/>
            <person name="Alamgir A."/>
            <person name="Owens N."/>
            <person name="Weber N.D."/>
            <person name="Virtaneva K."/>
            <person name="Barbian K."/>
            <person name="Babar A."/>
            <person name="Rosenke K."/>
        </authorList>
    </citation>
    <scope>NUCLEOTIDE SEQUENCE [LARGE SCALE GENOMIC DNA]</scope>
    <source>
        <strain evidence="3 4">IFM 0406</strain>
    </source>
</reference>
<sequence length="110" mass="11449">MFAVLVALAAIGTFQAGSAAADSASLSGASHGGGSAHTGNSGMHDTTGAHRGDPMGFNHTDRNPVLQNQHQDATRNYHAERNRQLAEGSNVSVREGGAERYTCTVRDPNC</sequence>
<name>A0A164J6J5_9NOCA</name>
<dbReference type="STRING" id="455432.AWN90_05850"/>
<accession>A0A164J6J5</accession>
<gene>
    <name evidence="3" type="ORF">AWN90_05850</name>
</gene>
<keyword evidence="2" id="KW-0732">Signal</keyword>
<feature type="compositionally biased region" description="Low complexity" evidence="1">
    <location>
        <begin position="20"/>
        <end position="29"/>
    </location>
</feature>
<evidence type="ECO:0008006" key="5">
    <source>
        <dbReference type="Google" id="ProtNLM"/>
    </source>
</evidence>
<feature type="signal peptide" evidence="2">
    <location>
        <begin position="1"/>
        <end position="19"/>
    </location>
</feature>
<dbReference type="Proteomes" id="UP000076512">
    <property type="component" value="Unassembled WGS sequence"/>
</dbReference>
<protein>
    <recommendedName>
        <fullName evidence="5">Secreted protein</fullName>
    </recommendedName>
</protein>
<feature type="compositionally biased region" description="Basic and acidic residues" evidence="1">
    <location>
        <begin position="72"/>
        <end position="84"/>
    </location>
</feature>
<dbReference type="EMBL" id="LWGR01000016">
    <property type="protein sequence ID" value="KZM70094.1"/>
    <property type="molecule type" value="Genomic_DNA"/>
</dbReference>
<feature type="region of interest" description="Disordered" evidence="1">
    <location>
        <begin position="20"/>
        <end position="110"/>
    </location>
</feature>
<proteinExistence type="predicted"/>
<evidence type="ECO:0000313" key="3">
    <source>
        <dbReference type="EMBL" id="KZM70094.1"/>
    </source>
</evidence>
<evidence type="ECO:0000256" key="1">
    <source>
        <dbReference type="SAM" id="MobiDB-lite"/>
    </source>
</evidence>
<evidence type="ECO:0000313" key="4">
    <source>
        <dbReference type="Proteomes" id="UP000076512"/>
    </source>
</evidence>